<proteinExistence type="predicted"/>
<feature type="domain" description="Acyltransferase 3" evidence="2">
    <location>
        <begin position="9"/>
        <end position="352"/>
    </location>
</feature>
<evidence type="ECO:0000259" key="2">
    <source>
        <dbReference type="Pfam" id="PF01757"/>
    </source>
</evidence>
<keyword evidence="1" id="KW-1133">Transmembrane helix</keyword>
<feature type="transmembrane region" description="Helical" evidence="1">
    <location>
        <begin position="12"/>
        <end position="30"/>
    </location>
</feature>
<dbReference type="Proteomes" id="UP000192266">
    <property type="component" value="Unassembled WGS sequence"/>
</dbReference>
<feature type="transmembrane region" description="Helical" evidence="1">
    <location>
        <begin position="50"/>
        <end position="71"/>
    </location>
</feature>
<evidence type="ECO:0000313" key="4">
    <source>
        <dbReference type="Proteomes" id="UP000192266"/>
    </source>
</evidence>
<dbReference type="EMBL" id="FWWW01000067">
    <property type="protein sequence ID" value="SMB94618.1"/>
    <property type="molecule type" value="Genomic_DNA"/>
</dbReference>
<keyword evidence="3" id="KW-0808">Transferase</keyword>
<evidence type="ECO:0000313" key="3">
    <source>
        <dbReference type="EMBL" id="SMB94618.1"/>
    </source>
</evidence>
<name>A0A1W1VMR6_9BACT</name>
<accession>A0A1W1VMR6</accession>
<dbReference type="GO" id="GO:0000271">
    <property type="term" value="P:polysaccharide biosynthetic process"/>
    <property type="evidence" value="ECO:0007669"/>
    <property type="project" value="TreeGrafter"/>
</dbReference>
<feature type="transmembrane region" description="Helical" evidence="1">
    <location>
        <begin position="306"/>
        <end position="327"/>
    </location>
</feature>
<dbReference type="PANTHER" id="PTHR23028:SF53">
    <property type="entry name" value="ACYL_TRANSF_3 DOMAIN-CONTAINING PROTEIN"/>
    <property type="match status" value="1"/>
</dbReference>
<dbReference type="InterPro" id="IPR002656">
    <property type="entry name" value="Acyl_transf_3_dom"/>
</dbReference>
<keyword evidence="3" id="KW-0012">Acyltransferase</keyword>
<dbReference type="AlphaFoldDB" id="A0A1W1VMR6"/>
<dbReference type="RefSeq" id="WP_084445207.1">
    <property type="nucleotide sequence ID" value="NZ_FWWW01000067.1"/>
</dbReference>
<feature type="transmembrane region" description="Helical" evidence="1">
    <location>
        <begin position="333"/>
        <end position="358"/>
    </location>
</feature>
<dbReference type="Pfam" id="PF01757">
    <property type="entry name" value="Acyl_transf_3"/>
    <property type="match status" value="1"/>
</dbReference>
<feature type="transmembrane region" description="Helical" evidence="1">
    <location>
        <begin position="151"/>
        <end position="171"/>
    </location>
</feature>
<feature type="transmembrane region" description="Helical" evidence="1">
    <location>
        <begin position="91"/>
        <end position="111"/>
    </location>
</feature>
<keyword evidence="1" id="KW-0812">Transmembrane</keyword>
<reference evidence="3 4" key="1">
    <citation type="submission" date="2017-04" db="EMBL/GenBank/DDBJ databases">
        <authorList>
            <person name="Afonso C.L."/>
            <person name="Miller P.J."/>
            <person name="Scott M.A."/>
            <person name="Spackman E."/>
            <person name="Goraichik I."/>
            <person name="Dimitrov K.M."/>
            <person name="Suarez D.L."/>
            <person name="Swayne D.E."/>
        </authorList>
    </citation>
    <scope>NUCLEOTIDE SEQUENCE [LARGE SCALE GENOMIC DNA]</scope>
    <source>
        <strain evidence="3 4">DSM 11622</strain>
    </source>
</reference>
<feature type="transmembrane region" description="Helical" evidence="1">
    <location>
        <begin position="200"/>
        <end position="223"/>
    </location>
</feature>
<keyword evidence="4" id="KW-1185">Reference proteome</keyword>
<protein>
    <submittedName>
        <fullName evidence="3">Acyltransferase 3</fullName>
    </submittedName>
</protein>
<sequence>MAPRPYFPNLDGLRTVACLAVFLLHSFINLPSPEVQSTAAYRYGLNALSTGHVGVNFFFVLSGFLITYLLLDEENNWGRYNIPAFYRRRIVRIWPLYYACVAFGFLVMPWIKIRSGQDWNEVASPLYYLTFLANMALFHDGGDATAFNLSVLWSVAIEEQFYLFWPLLLLLFRRARPALFFLLIASSLAFRYLYRLDGDVLYQHTFSVLSDLVMGGGAAWLAFHRPGFRAWVSSWSRLAIVVGYLVGIALILAQEHVLTGPVLLTGRRVVLGLFFVFVVLEQNYATESFYKMSRNRFLTYWGTYTYGFYCLHPIGLQIALIAVRRFWPGPEDLGFVLVYSLLALLISAAMAWVSYHYFETPFLRLKGRSRTATPIPSAAKPILAPASVAGEK</sequence>
<dbReference type="InterPro" id="IPR050879">
    <property type="entry name" value="Acyltransferase_3"/>
</dbReference>
<feature type="transmembrane region" description="Helical" evidence="1">
    <location>
        <begin position="235"/>
        <end position="253"/>
    </location>
</feature>
<feature type="transmembrane region" description="Helical" evidence="1">
    <location>
        <begin position="178"/>
        <end position="194"/>
    </location>
</feature>
<dbReference type="OrthoDB" id="9796461at2"/>
<gene>
    <name evidence="3" type="ORF">SAMN00120144_2039</name>
</gene>
<dbReference type="PANTHER" id="PTHR23028">
    <property type="entry name" value="ACETYLTRANSFERASE"/>
    <property type="match status" value="1"/>
</dbReference>
<dbReference type="GO" id="GO:0016020">
    <property type="term" value="C:membrane"/>
    <property type="evidence" value="ECO:0007669"/>
    <property type="project" value="TreeGrafter"/>
</dbReference>
<evidence type="ECO:0000256" key="1">
    <source>
        <dbReference type="SAM" id="Phobius"/>
    </source>
</evidence>
<organism evidence="3 4">
    <name type="scientific">Hymenobacter roseosalivarius DSM 11622</name>
    <dbReference type="NCBI Taxonomy" id="645990"/>
    <lineage>
        <taxon>Bacteria</taxon>
        <taxon>Pseudomonadati</taxon>
        <taxon>Bacteroidota</taxon>
        <taxon>Cytophagia</taxon>
        <taxon>Cytophagales</taxon>
        <taxon>Hymenobacteraceae</taxon>
        <taxon>Hymenobacter</taxon>
    </lineage>
</organism>
<dbReference type="GO" id="GO:0016747">
    <property type="term" value="F:acyltransferase activity, transferring groups other than amino-acyl groups"/>
    <property type="evidence" value="ECO:0007669"/>
    <property type="project" value="InterPro"/>
</dbReference>
<feature type="transmembrane region" description="Helical" evidence="1">
    <location>
        <begin position="265"/>
        <end position="285"/>
    </location>
</feature>
<keyword evidence="1" id="KW-0472">Membrane</keyword>